<dbReference type="Proteomes" id="UP000265562">
    <property type="component" value="Chromosome"/>
</dbReference>
<gene>
    <name evidence="1" type="ORF">D4A81_04400</name>
</gene>
<dbReference type="AlphaFoldDB" id="A0A385PZ14"/>
<organism evidence="1 2">
    <name type="scientific">Lachnoanaerobaculum umeaense</name>
    <dbReference type="NCBI Taxonomy" id="617123"/>
    <lineage>
        <taxon>Bacteria</taxon>
        <taxon>Bacillati</taxon>
        <taxon>Bacillota</taxon>
        <taxon>Clostridia</taxon>
        <taxon>Lachnospirales</taxon>
        <taxon>Lachnospiraceae</taxon>
        <taxon>Lachnoanaerobaculum</taxon>
    </lineage>
</organism>
<accession>A0A385PZ14</accession>
<dbReference type="EMBL" id="CP032364">
    <property type="protein sequence ID" value="AYA99242.1"/>
    <property type="molecule type" value="Genomic_DNA"/>
</dbReference>
<reference evidence="1 2" key="1">
    <citation type="submission" date="2018-09" db="EMBL/GenBank/DDBJ databases">
        <title>Genome sequencing of Lachnoanaerobaculum umeaense DSM 23576.</title>
        <authorList>
            <person name="Kook J.-K."/>
            <person name="Park S.-N."/>
            <person name="Lim Y.K."/>
        </authorList>
    </citation>
    <scope>NUCLEOTIDE SEQUENCE [LARGE SCALE GENOMIC DNA]</scope>
    <source>
        <strain evidence="2">DSM 23576 \ CCUG 58757</strain>
    </source>
</reference>
<protein>
    <submittedName>
        <fullName evidence="1">Uncharacterized protein</fullName>
    </submittedName>
</protein>
<dbReference type="OrthoDB" id="2215391at2"/>
<name>A0A385PZ14_9FIRM</name>
<dbReference type="RefSeq" id="WP_111525692.1">
    <property type="nucleotide sequence ID" value="NZ_CP032364.1"/>
</dbReference>
<evidence type="ECO:0000313" key="1">
    <source>
        <dbReference type="EMBL" id="AYA99242.1"/>
    </source>
</evidence>
<evidence type="ECO:0000313" key="2">
    <source>
        <dbReference type="Proteomes" id="UP000265562"/>
    </source>
</evidence>
<dbReference type="KEGG" id="lua:D4A81_04400"/>
<proteinExistence type="predicted"/>
<sequence length="211" mass="24165">MDLFEYIKDNNEINKLLMQECDICFYKQTKDVEFLENNEIYSMKCKAFARDASGGEYVFLDDESIGFIGSEGEVGRIAESLEELLNFLISGGSIFDFNCKQIYQNESLLKAFCTGYISKVREEYHRKDMDLDNIRGNIANVLSLCFDPDKLPDMAMSFYKAALREPAFTCKYMDGEDEYICDSILSDNIGLWITELTGMTKEEIESGRVKG</sequence>
<keyword evidence="2" id="KW-1185">Reference proteome</keyword>